<dbReference type="Pfam" id="PF06251">
    <property type="entry name" value="Caps_syn_GfcC_C"/>
    <property type="match status" value="1"/>
</dbReference>
<dbReference type="Gene3D" id="3.10.560.10">
    <property type="entry name" value="Outer membrane lipoprotein wza domain like"/>
    <property type="match status" value="1"/>
</dbReference>
<dbReference type="InterPro" id="IPR010425">
    <property type="entry name" value="Caps_synth_GfcC-like_C"/>
</dbReference>
<keyword evidence="4" id="KW-1185">Reference proteome</keyword>
<feature type="chain" id="PRO_5032692028" evidence="1">
    <location>
        <begin position="27"/>
        <end position="265"/>
    </location>
</feature>
<accession>A0A853J9B4</accession>
<evidence type="ECO:0000259" key="2">
    <source>
        <dbReference type="Pfam" id="PF06251"/>
    </source>
</evidence>
<organism evidence="3 4">
    <name type="scientific">Luteimonas salinisoli</name>
    <dbReference type="NCBI Taxonomy" id="2752307"/>
    <lineage>
        <taxon>Bacteria</taxon>
        <taxon>Pseudomonadati</taxon>
        <taxon>Pseudomonadota</taxon>
        <taxon>Gammaproteobacteria</taxon>
        <taxon>Lysobacterales</taxon>
        <taxon>Lysobacteraceae</taxon>
        <taxon>Luteimonas</taxon>
    </lineage>
</organism>
<proteinExistence type="predicted"/>
<dbReference type="Proteomes" id="UP000578091">
    <property type="component" value="Unassembled WGS sequence"/>
</dbReference>
<dbReference type="RefSeq" id="WP_180677555.1">
    <property type="nucleotide sequence ID" value="NZ_JACCKA010000035.1"/>
</dbReference>
<comment type="caution">
    <text evidence="3">The sequence shown here is derived from an EMBL/GenBank/DDBJ whole genome shotgun (WGS) entry which is preliminary data.</text>
</comment>
<dbReference type="AlphaFoldDB" id="A0A853J9B4"/>
<evidence type="ECO:0000313" key="4">
    <source>
        <dbReference type="Proteomes" id="UP000578091"/>
    </source>
</evidence>
<name>A0A853J9B4_9GAMM</name>
<gene>
    <name evidence="3" type="ORF">H0E84_05090</name>
</gene>
<protein>
    <submittedName>
        <fullName evidence="3">Capsule biosynthesis GfcC family protein</fullName>
    </submittedName>
</protein>
<evidence type="ECO:0000256" key="1">
    <source>
        <dbReference type="SAM" id="SignalP"/>
    </source>
</evidence>
<evidence type="ECO:0000313" key="3">
    <source>
        <dbReference type="EMBL" id="NZA25751.1"/>
    </source>
</evidence>
<reference evidence="3 4" key="1">
    <citation type="submission" date="2020-07" db="EMBL/GenBank/DDBJ databases">
        <title>Luteimonas sp. SJ-92.</title>
        <authorList>
            <person name="Huang X.-X."/>
            <person name="Xu L."/>
            <person name="Sun J.-Q."/>
        </authorList>
    </citation>
    <scope>NUCLEOTIDE SEQUENCE [LARGE SCALE GENOMIC DNA]</scope>
    <source>
        <strain evidence="3 4">SJ-92</strain>
    </source>
</reference>
<dbReference type="EMBL" id="JACCKA010000035">
    <property type="protein sequence ID" value="NZA25751.1"/>
    <property type="molecule type" value="Genomic_DNA"/>
</dbReference>
<feature type="signal peptide" evidence="1">
    <location>
        <begin position="1"/>
        <end position="26"/>
    </location>
</feature>
<keyword evidence="1" id="KW-0732">Signal</keyword>
<sequence>MNRHVRTAAFVLVAALPAASMATANAAIRVHFEGAVERPGAATLEDGARLADAALAAAPLPRAYALGGAWLRPALRHEQTRTRAGLAFELGTLRERAAARGEPALAAQLEAMQRWVLALPVTGRQPGALLDPRPLEADPPRNRPLAAGDRLRYPVRPEWVRIVGAVAAQCTLAHVPLQDAHTYLAHCPQLPTADPDRIHVVQPDGQVFERGIALWNRDAPLALAPGATIYVPLRPALLQRSGVDAGFNRELAGFLATQVLPAEAP</sequence>
<feature type="domain" description="Capsule biosynthesis GfcC-like C-terminal" evidence="2">
    <location>
        <begin position="175"/>
        <end position="241"/>
    </location>
</feature>